<proteinExistence type="predicted"/>
<dbReference type="EMBL" id="CAJVPS010000035">
    <property type="protein sequence ID" value="CAG8443627.1"/>
    <property type="molecule type" value="Genomic_DNA"/>
</dbReference>
<keyword evidence="2" id="KW-1185">Reference proteome</keyword>
<comment type="caution">
    <text evidence="1">The sequence shown here is derived from an EMBL/GenBank/DDBJ whole genome shotgun (WGS) entry which is preliminary data.</text>
</comment>
<accession>A0A9N8YMI6</accession>
<organism evidence="1 2">
    <name type="scientific">Ambispora leptoticha</name>
    <dbReference type="NCBI Taxonomy" id="144679"/>
    <lineage>
        <taxon>Eukaryota</taxon>
        <taxon>Fungi</taxon>
        <taxon>Fungi incertae sedis</taxon>
        <taxon>Mucoromycota</taxon>
        <taxon>Glomeromycotina</taxon>
        <taxon>Glomeromycetes</taxon>
        <taxon>Archaeosporales</taxon>
        <taxon>Ambisporaceae</taxon>
        <taxon>Ambispora</taxon>
    </lineage>
</organism>
<evidence type="ECO:0000313" key="2">
    <source>
        <dbReference type="Proteomes" id="UP000789508"/>
    </source>
</evidence>
<reference evidence="1" key="1">
    <citation type="submission" date="2021-06" db="EMBL/GenBank/DDBJ databases">
        <authorList>
            <person name="Kallberg Y."/>
            <person name="Tangrot J."/>
            <person name="Rosling A."/>
        </authorList>
    </citation>
    <scope>NUCLEOTIDE SEQUENCE</scope>
    <source>
        <strain evidence="1">FL130A</strain>
    </source>
</reference>
<dbReference type="AlphaFoldDB" id="A0A9N8YMI6"/>
<sequence length="140" mass="15648">MSFFERISNWVRPSNLSLLQGGVNILEGVTFLVTPSNIIEGLKIPIPGREKPQLETLYKIIGVYLISLGHYHITAGNASNEKFISSSVMNRMVIFGGIGLLRYLNNAPCEVFYMAFADSVIALLTYMSLESFKIKGNRRD</sequence>
<dbReference type="Proteomes" id="UP000789508">
    <property type="component" value="Unassembled WGS sequence"/>
</dbReference>
<name>A0A9N8YMI6_9GLOM</name>
<evidence type="ECO:0000313" key="1">
    <source>
        <dbReference type="EMBL" id="CAG8443627.1"/>
    </source>
</evidence>
<protein>
    <submittedName>
        <fullName evidence="1">11246_t:CDS:1</fullName>
    </submittedName>
</protein>
<dbReference type="OrthoDB" id="2353926at2759"/>
<gene>
    <name evidence="1" type="ORF">ALEPTO_LOCUS507</name>
</gene>